<evidence type="ECO:0000259" key="5">
    <source>
        <dbReference type="PROSITE" id="PS51833"/>
    </source>
</evidence>
<dbReference type="Gene3D" id="3.30.70.270">
    <property type="match status" value="1"/>
</dbReference>
<evidence type="ECO:0000256" key="3">
    <source>
        <dbReference type="SAM" id="Coils"/>
    </source>
</evidence>
<dbReference type="KEGG" id="nall:PP769_02730"/>
<dbReference type="EC" id="2.7.7.65" evidence="1"/>
<feature type="domain" description="GGDEF" evidence="4">
    <location>
        <begin position="363"/>
        <end position="499"/>
    </location>
</feature>
<dbReference type="CDD" id="cd01949">
    <property type="entry name" value="GGDEF"/>
    <property type="match status" value="1"/>
</dbReference>
<organism evidence="6 7">
    <name type="scientific">Candidatus Nitrospira allomarina</name>
    <dbReference type="NCBI Taxonomy" id="3020900"/>
    <lineage>
        <taxon>Bacteria</taxon>
        <taxon>Pseudomonadati</taxon>
        <taxon>Nitrospirota</taxon>
        <taxon>Nitrospiria</taxon>
        <taxon>Nitrospirales</taxon>
        <taxon>Nitrospiraceae</taxon>
        <taxon>Nitrospira</taxon>
    </lineage>
</organism>
<proteinExistence type="predicted"/>
<evidence type="ECO:0000256" key="1">
    <source>
        <dbReference type="ARBA" id="ARBA00012528"/>
    </source>
</evidence>
<evidence type="ECO:0000256" key="2">
    <source>
        <dbReference type="ARBA" id="ARBA00034247"/>
    </source>
</evidence>
<name>A0AA96GCU1_9BACT</name>
<dbReference type="InterPro" id="IPR013976">
    <property type="entry name" value="HDOD"/>
</dbReference>
<accession>A0AA96GCU1</accession>
<feature type="domain" description="HDOD" evidence="5">
    <location>
        <begin position="15"/>
        <end position="209"/>
    </location>
</feature>
<dbReference type="RefSeq" id="WP_312644871.1">
    <property type="nucleotide sequence ID" value="NZ_CP116967.1"/>
</dbReference>
<dbReference type="EMBL" id="CP116967">
    <property type="protein sequence ID" value="WNM58702.1"/>
    <property type="molecule type" value="Genomic_DNA"/>
</dbReference>
<evidence type="ECO:0000259" key="4">
    <source>
        <dbReference type="PROSITE" id="PS50887"/>
    </source>
</evidence>
<dbReference type="PANTHER" id="PTHR45138">
    <property type="entry name" value="REGULATORY COMPONENTS OF SENSORY TRANSDUCTION SYSTEM"/>
    <property type="match status" value="1"/>
</dbReference>
<dbReference type="Pfam" id="PF00990">
    <property type="entry name" value="GGDEF"/>
    <property type="match status" value="1"/>
</dbReference>
<dbReference type="PROSITE" id="PS50887">
    <property type="entry name" value="GGDEF"/>
    <property type="match status" value="1"/>
</dbReference>
<comment type="catalytic activity">
    <reaction evidence="2">
        <text>2 GTP = 3',3'-c-di-GMP + 2 diphosphate</text>
        <dbReference type="Rhea" id="RHEA:24898"/>
        <dbReference type="ChEBI" id="CHEBI:33019"/>
        <dbReference type="ChEBI" id="CHEBI:37565"/>
        <dbReference type="ChEBI" id="CHEBI:58805"/>
        <dbReference type="EC" id="2.7.7.65"/>
    </reaction>
</comment>
<dbReference type="InterPro" id="IPR043128">
    <property type="entry name" value="Rev_trsase/Diguanyl_cyclase"/>
</dbReference>
<evidence type="ECO:0000313" key="7">
    <source>
        <dbReference type="Proteomes" id="UP001302719"/>
    </source>
</evidence>
<evidence type="ECO:0000313" key="6">
    <source>
        <dbReference type="EMBL" id="WNM58702.1"/>
    </source>
</evidence>
<feature type="coiled-coil region" evidence="3">
    <location>
        <begin position="305"/>
        <end position="332"/>
    </location>
</feature>
<dbReference type="InterPro" id="IPR029787">
    <property type="entry name" value="Nucleotide_cyclase"/>
</dbReference>
<dbReference type="AlphaFoldDB" id="A0AA96GCU1"/>
<keyword evidence="7" id="KW-1185">Reference proteome</keyword>
<dbReference type="InterPro" id="IPR050469">
    <property type="entry name" value="Diguanylate_Cyclase"/>
</dbReference>
<dbReference type="Proteomes" id="UP001302719">
    <property type="component" value="Chromosome"/>
</dbReference>
<dbReference type="GO" id="GO:0052621">
    <property type="term" value="F:diguanylate cyclase activity"/>
    <property type="evidence" value="ECO:0007669"/>
    <property type="project" value="UniProtKB-EC"/>
</dbReference>
<dbReference type="InterPro" id="IPR000160">
    <property type="entry name" value="GGDEF_dom"/>
</dbReference>
<dbReference type="PROSITE" id="PS51833">
    <property type="entry name" value="HDOD"/>
    <property type="match status" value="1"/>
</dbReference>
<dbReference type="SUPFAM" id="SSF109604">
    <property type="entry name" value="HD-domain/PDEase-like"/>
    <property type="match status" value="1"/>
</dbReference>
<sequence>MTPELEKKLQSCPSLPSPTNVAIQIINLANEPEIDLYSFIRILNCDPALASKILRIANSPIYPYCKKVESLHQAVLVLGLNATISLALSFSLMESLQTSRGTGLDYGLYWKRALLAGTASRVLGTACGLAEIEELYLSSLMQDLGMLALDQVFPDLYNPPDLDQTSHASIISHEFQLLGVNHAAVGSWLLTQWNFPDRLRLAVAGSDDPSRIPQGDERAKFVYCVSLAGKIAEIFLRDSHGTYLQAVREDAHTSLNLTSAGLMEVLETTQGLLPETEKIFRTDLETWTDPQAILEKAREALLLRSLQTIKEVQELQQNNAAMEAKFHNLEEIHRHDPLTGALTRASLDKYLETSFKHALASNECLTLVFGDLDKFKSVNDTYGHQAGDMVLQSTAHLLRSNLRTTDSVGRYGGEEFVLILPKASSTTAIMVCERILSAFRDTTHEIAEDRRINVTISLGIATHTPDHPYPTITNLLHDADEAVYYSKIHGGNRHTSYDKIQTEQSV</sequence>
<protein>
    <recommendedName>
        <fullName evidence="1">diguanylate cyclase</fullName>
        <ecNumber evidence="1">2.7.7.65</ecNumber>
    </recommendedName>
</protein>
<dbReference type="Gene3D" id="1.10.3210.10">
    <property type="entry name" value="Hypothetical protein af1432"/>
    <property type="match status" value="1"/>
</dbReference>
<dbReference type="SMART" id="SM00267">
    <property type="entry name" value="GGDEF"/>
    <property type="match status" value="1"/>
</dbReference>
<gene>
    <name evidence="6" type="ORF">PP769_02730</name>
</gene>
<reference evidence="6 7" key="1">
    <citation type="submission" date="2023-01" db="EMBL/GenBank/DDBJ databases">
        <title>Cultivation and genomic characterization of new, ubiquitous marine nitrite-oxidizing bacteria from the Nitrospirales.</title>
        <authorList>
            <person name="Mueller A.J."/>
            <person name="Daebeler A."/>
            <person name="Herbold C.W."/>
            <person name="Kirkegaard R.H."/>
            <person name="Daims H."/>
        </authorList>
    </citation>
    <scope>NUCLEOTIDE SEQUENCE [LARGE SCALE GENOMIC DNA]</scope>
    <source>
        <strain evidence="6 7">VA</strain>
    </source>
</reference>
<dbReference type="Pfam" id="PF08668">
    <property type="entry name" value="HDOD"/>
    <property type="match status" value="1"/>
</dbReference>
<dbReference type="SUPFAM" id="SSF55073">
    <property type="entry name" value="Nucleotide cyclase"/>
    <property type="match status" value="1"/>
</dbReference>
<dbReference type="NCBIfam" id="TIGR00254">
    <property type="entry name" value="GGDEF"/>
    <property type="match status" value="1"/>
</dbReference>
<dbReference type="PANTHER" id="PTHR45138:SF9">
    <property type="entry name" value="DIGUANYLATE CYCLASE DGCM-RELATED"/>
    <property type="match status" value="1"/>
</dbReference>
<keyword evidence="3" id="KW-0175">Coiled coil</keyword>
<dbReference type="FunFam" id="3.30.70.270:FF:000001">
    <property type="entry name" value="Diguanylate cyclase domain protein"/>
    <property type="match status" value="1"/>
</dbReference>